<feature type="chain" id="PRO_5037571393" description="Terpene cyclase/mutase family protein" evidence="2">
    <location>
        <begin position="26"/>
        <end position="374"/>
    </location>
</feature>
<evidence type="ECO:0000256" key="1">
    <source>
        <dbReference type="SAM" id="MobiDB-lite"/>
    </source>
</evidence>
<evidence type="ECO:0000256" key="2">
    <source>
        <dbReference type="SAM" id="SignalP"/>
    </source>
</evidence>
<protein>
    <recommendedName>
        <fullName evidence="5">Terpene cyclase/mutase family protein</fullName>
    </recommendedName>
</protein>
<dbReference type="SUPFAM" id="SSF48239">
    <property type="entry name" value="Terpenoid cyclases/Protein prenyltransferases"/>
    <property type="match status" value="1"/>
</dbReference>
<feature type="signal peptide" evidence="2">
    <location>
        <begin position="1"/>
        <end position="25"/>
    </location>
</feature>
<accession>A0A919NDA8</accession>
<dbReference type="InterPro" id="IPR008930">
    <property type="entry name" value="Terpenoid_cyclase/PrenylTrfase"/>
</dbReference>
<reference evidence="3" key="1">
    <citation type="submission" date="2021-01" db="EMBL/GenBank/DDBJ databases">
        <title>Whole genome shotgun sequence of Actinoplanes siamensis NBRC 109076.</title>
        <authorList>
            <person name="Komaki H."/>
            <person name="Tamura T."/>
        </authorList>
    </citation>
    <scope>NUCLEOTIDE SEQUENCE</scope>
    <source>
        <strain evidence="3">NBRC 109076</strain>
    </source>
</reference>
<evidence type="ECO:0000313" key="3">
    <source>
        <dbReference type="EMBL" id="GIF08645.1"/>
    </source>
</evidence>
<name>A0A919NDA8_9ACTN</name>
<feature type="region of interest" description="Disordered" evidence="1">
    <location>
        <begin position="328"/>
        <end position="374"/>
    </location>
</feature>
<comment type="caution">
    <text evidence="3">The sequence shown here is derived from an EMBL/GenBank/DDBJ whole genome shotgun (WGS) entry which is preliminary data.</text>
</comment>
<dbReference type="RefSeq" id="WP_203683995.1">
    <property type="nucleotide sequence ID" value="NZ_BOMW01000066.1"/>
</dbReference>
<keyword evidence="4" id="KW-1185">Reference proteome</keyword>
<evidence type="ECO:0000313" key="4">
    <source>
        <dbReference type="Proteomes" id="UP000629619"/>
    </source>
</evidence>
<dbReference type="AlphaFoldDB" id="A0A919NDA8"/>
<evidence type="ECO:0008006" key="5">
    <source>
        <dbReference type="Google" id="ProtNLM"/>
    </source>
</evidence>
<keyword evidence="2" id="KW-0732">Signal</keyword>
<proteinExistence type="predicted"/>
<dbReference type="Proteomes" id="UP000629619">
    <property type="component" value="Unassembled WGS sequence"/>
</dbReference>
<feature type="compositionally biased region" description="Pro residues" evidence="1">
    <location>
        <begin position="338"/>
        <end position="349"/>
    </location>
</feature>
<feature type="compositionally biased region" description="Low complexity" evidence="1">
    <location>
        <begin position="365"/>
        <end position="374"/>
    </location>
</feature>
<organism evidence="3 4">
    <name type="scientific">Actinoplanes siamensis</name>
    <dbReference type="NCBI Taxonomy" id="1223317"/>
    <lineage>
        <taxon>Bacteria</taxon>
        <taxon>Bacillati</taxon>
        <taxon>Actinomycetota</taxon>
        <taxon>Actinomycetes</taxon>
        <taxon>Micromonosporales</taxon>
        <taxon>Micromonosporaceae</taxon>
        <taxon>Actinoplanes</taxon>
    </lineage>
</organism>
<gene>
    <name evidence="3" type="ORF">Asi03nite_61830</name>
</gene>
<dbReference type="EMBL" id="BOMW01000066">
    <property type="protein sequence ID" value="GIF08645.1"/>
    <property type="molecule type" value="Genomic_DNA"/>
</dbReference>
<sequence>MRRILAVLVAAVLTAAFLCLPTAPAAALTRSEQWRAIGETAIARYEAATPPTSFKPMVWSAAMLAYADLRGWSDPHIPVLIDRLMDARNPDGGWGVSAALDAWQDGTKNPASTTYTVTLSGHVGPALLRAYQAGVFTDPEPLQTVVKLLMTTAKSTTSAGDCFAYSRAAADVPSADRPCIHNVNASVAHYLLRSKAAGFDRGGLAAQVTSLTRREISAYNVSWAGWPYADGRTVAQELDHGSYSALLMLDLAYPIGREAMTAVVGRQGTDVDTVLGHLRIAASPPGPPVFGGSWCAAGDRYIAEAQNAAQTWTSATDLAAIAQGAARNAAACAEPGGPGAPPTTTPPTTRPASDPTTPPSPWPDPTTAGSAGRS</sequence>